<evidence type="ECO:0000313" key="2">
    <source>
        <dbReference type="EMBL" id="MFD1068233.1"/>
    </source>
</evidence>
<name>A0ABW3NMF2_9BACI</name>
<accession>A0ABW3NMF2</accession>
<evidence type="ECO:0000256" key="1">
    <source>
        <dbReference type="SAM" id="SignalP"/>
    </source>
</evidence>
<evidence type="ECO:0008006" key="4">
    <source>
        <dbReference type="Google" id="ProtNLM"/>
    </source>
</evidence>
<dbReference type="EMBL" id="JBHTKK010000043">
    <property type="protein sequence ID" value="MFD1068233.1"/>
    <property type="molecule type" value="Genomic_DNA"/>
</dbReference>
<dbReference type="Proteomes" id="UP001597041">
    <property type="component" value="Unassembled WGS sequence"/>
</dbReference>
<organism evidence="2 3">
    <name type="scientific">Oceanobacillus locisalsi</name>
    <dbReference type="NCBI Taxonomy" id="546107"/>
    <lineage>
        <taxon>Bacteria</taxon>
        <taxon>Bacillati</taxon>
        <taxon>Bacillota</taxon>
        <taxon>Bacilli</taxon>
        <taxon>Bacillales</taxon>
        <taxon>Bacillaceae</taxon>
        <taxon>Oceanobacillus</taxon>
    </lineage>
</organism>
<comment type="caution">
    <text evidence="2">The sequence shown here is derived from an EMBL/GenBank/DDBJ whole genome shotgun (WGS) entry which is preliminary data.</text>
</comment>
<keyword evidence="1" id="KW-0732">Signal</keyword>
<protein>
    <recommendedName>
        <fullName evidence="4">Spore coat protein</fullName>
    </recommendedName>
</protein>
<feature type="signal peptide" evidence="1">
    <location>
        <begin position="1"/>
        <end position="19"/>
    </location>
</feature>
<sequence>MTYISLLLLTLFFAPAETAAQSDVHLIHTYEQDVTGDGENELLELKGKLFAPDGVYYQDIWVDISSPSTDNTWRINYGGGYDPVLQFADLTHNGVTDILYQSPTGGSGGLYTSQLNQWEKDDFIELPLPTEQPVKGEFMDGFKVSVQLLPKEDPIILDVSGQKEEYIRLKLYDDQGQLLEPTTLMIDPVAFFEVMEVESEQQEGLKSFQQISGAYHADQIGTVESVWIYDKKDKWILLDTTLQTDLPRIEEPAK</sequence>
<evidence type="ECO:0000313" key="3">
    <source>
        <dbReference type="Proteomes" id="UP001597041"/>
    </source>
</evidence>
<gene>
    <name evidence="2" type="ORF">ACFQ19_19765</name>
</gene>
<reference evidence="3" key="1">
    <citation type="journal article" date="2019" name="Int. J. Syst. Evol. Microbiol.">
        <title>The Global Catalogue of Microorganisms (GCM) 10K type strain sequencing project: providing services to taxonomists for standard genome sequencing and annotation.</title>
        <authorList>
            <consortium name="The Broad Institute Genomics Platform"/>
            <consortium name="The Broad Institute Genome Sequencing Center for Infectious Disease"/>
            <person name="Wu L."/>
            <person name="Ma J."/>
        </authorList>
    </citation>
    <scope>NUCLEOTIDE SEQUENCE [LARGE SCALE GENOMIC DNA]</scope>
    <source>
        <strain evidence="3">CCUG 56608</strain>
    </source>
</reference>
<keyword evidence="3" id="KW-1185">Reference proteome</keyword>
<feature type="chain" id="PRO_5047069294" description="Spore coat protein" evidence="1">
    <location>
        <begin position="20"/>
        <end position="254"/>
    </location>
</feature>
<proteinExistence type="predicted"/>
<dbReference type="RefSeq" id="WP_379594536.1">
    <property type="nucleotide sequence ID" value="NZ_JBHTKK010000043.1"/>
</dbReference>